<dbReference type="EMBL" id="BART01012018">
    <property type="protein sequence ID" value="GAG89873.1"/>
    <property type="molecule type" value="Genomic_DNA"/>
</dbReference>
<gene>
    <name evidence="1" type="ORF">S01H4_25300</name>
</gene>
<protein>
    <submittedName>
        <fullName evidence="1">Uncharacterized protein</fullName>
    </submittedName>
</protein>
<comment type="caution">
    <text evidence="1">The sequence shown here is derived from an EMBL/GenBank/DDBJ whole genome shotgun (WGS) entry which is preliminary data.</text>
</comment>
<name>X1C074_9ZZZZ</name>
<evidence type="ECO:0000313" key="1">
    <source>
        <dbReference type="EMBL" id="GAG89873.1"/>
    </source>
</evidence>
<proteinExistence type="predicted"/>
<sequence>AGEDFSRIREKLSARGPARFNLLENGKVWEVSWPVIDIELLPEPEDISSFLKNGDKELLGIEIFEKETPPLTEELEAGDGK</sequence>
<organism evidence="1">
    <name type="scientific">marine sediment metagenome</name>
    <dbReference type="NCBI Taxonomy" id="412755"/>
    <lineage>
        <taxon>unclassified sequences</taxon>
        <taxon>metagenomes</taxon>
        <taxon>ecological metagenomes</taxon>
    </lineage>
</organism>
<dbReference type="AlphaFoldDB" id="X1C074"/>
<reference evidence="1" key="1">
    <citation type="journal article" date="2014" name="Front. Microbiol.">
        <title>High frequency of phylogenetically diverse reductive dehalogenase-homologous genes in deep subseafloor sedimentary metagenomes.</title>
        <authorList>
            <person name="Kawai M."/>
            <person name="Futagami T."/>
            <person name="Toyoda A."/>
            <person name="Takaki Y."/>
            <person name="Nishi S."/>
            <person name="Hori S."/>
            <person name="Arai W."/>
            <person name="Tsubouchi T."/>
            <person name="Morono Y."/>
            <person name="Uchiyama I."/>
            <person name="Ito T."/>
            <person name="Fujiyama A."/>
            <person name="Inagaki F."/>
            <person name="Takami H."/>
        </authorList>
    </citation>
    <scope>NUCLEOTIDE SEQUENCE</scope>
    <source>
        <strain evidence="1">Expedition CK06-06</strain>
    </source>
</reference>
<accession>X1C074</accession>
<feature type="non-terminal residue" evidence="1">
    <location>
        <position position="1"/>
    </location>
</feature>